<feature type="domain" description="Luciferase-like" evidence="2">
    <location>
        <begin position="15"/>
        <end position="315"/>
    </location>
</feature>
<dbReference type="Proteomes" id="UP000734511">
    <property type="component" value="Unassembled WGS sequence"/>
</dbReference>
<evidence type="ECO:0000256" key="1">
    <source>
        <dbReference type="ARBA" id="ARBA00023002"/>
    </source>
</evidence>
<dbReference type="PANTHER" id="PTHR43244:SF1">
    <property type="entry name" value="5,10-METHYLENETETRAHYDROMETHANOPTERIN REDUCTASE"/>
    <property type="match status" value="1"/>
</dbReference>
<dbReference type="RefSeq" id="WP_167984187.1">
    <property type="nucleotide sequence ID" value="NZ_JAATEJ010000014.1"/>
</dbReference>
<dbReference type="EMBL" id="JAATEJ010000014">
    <property type="protein sequence ID" value="NJP45317.1"/>
    <property type="molecule type" value="Genomic_DNA"/>
</dbReference>
<keyword evidence="1" id="KW-0560">Oxidoreductase</keyword>
<dbReference type="InterPro" id="IPR036661">
    <property type="entry name" value="Luciferase-like_sf"/>
</dbReference>
<dbReference type="Pfam" id="PF00296">
    <property type="entry name" value="Bac_luciferase"/>
    <property type="match status" value="1"/>
</dbReference>
<protein>
    <submittedName>
        <fullName evidence="3">LLM class flavin-dependent oxidoreductase</fullName>
    </submittedName>
</protein>
<evidence type="ECO:0000313" key="4">
    <source>
        <dbReference type="Proteomes" id="UP000734511"/>
    </source>
</evidence>
<accession>A0ABX0ZQM8</accession>
<dbReference type="CDD" id="cd01097">
    <property type="entry name" value="Tetrahydromethanopterin_reductase"/>
    <property type="match status" value="1"/>
</dbReference>
<name>A0ABX0ZQM8_9ACTN</name>
<reference evidence="3 4" key="1">
    <citation type="submission" date="2020-03" db="EMBL/GenBank/DDBJ databases">
        <title>WGS of actinomycetes isolated from Thailand.</title>
        <authorList>
            <person name="Thawai C."/>
        </authorList>
    </citation>
    <scope>NUCLEOTIDE SEQUENCE [LARGE SCALE GENOMIC DNA]</scope>
    <source>
        <strain evidence="3 4">PRB2-1</strain>
    </source>
</reference>
<evidence type="ECO:0000259" key="2">
    <source>
        <dbReference type="Pfam" id="PF00296"/>
    </source>
</evidence>
<organism evidence="3 4">
    <name type="scientific">Actinacidiphila epipremni</name>
    <dbReference type="NCBI Taxonomy" id="2053013"/>
    <lineage>
        <taxon>Bacteria</taxon>
        <taxon>Bacillati</taxon>
        <taxon>Actinomycetota</taxon>
        <taxon>Actinomycetes</taxon>
        <taxon>Kitasatosporales</taxon>
        <taxon>Streptomycetaceae</taxon>
        <taxon>Actinacidiphila</taxon>
    </lineage>
</organism>
<dbReference type="Gene3D" id="3.20.20.30">
    <property type="entry name" value="Luciferase-like domain"/>
    <property type="match status" value="1"/>
</dbReference>
<dbReference type="InterPro" id="IPR050564">
    <property type="entry name" value="F420-G6PD/mer"/>
</dbReference>
<dbReference type="InterPro" id="IPR011251">
    <property type="entry name" value="Luciferase-like_dom"/>
</dbReference>
<dbReference type="SUPFAM" id="SSF51679">
    <property type="entry name" value="Bacterial luciferase-like"/>
    <property type="match status" value="1"/>
</dbReference>
<comment type="caution">
    <text evidence="3">The sequence shown here is derived from an EMBL/GenBank/DDBJ whole genome shotgun (WGS) entry which is preliminary data.</text>
</comment>
<proteinExistence type="predicted"/>
<keyword evidence="4" id="KW-1185">Reference proteome</keyword>
<dbReference type="PANTHER" id="PTHR43244">
    <property type="match status" value="1"/>
</dbReference>
<evidence type="ECO:0000313" key="3">
    <source>
        <dbReference type="EMBL" id="NJP45317.1"/>
    </source>
</evidence>
<sequence length="345" mass="36544">MTAPLRFGLRVPPCAPAKEIADFARRAEDAGVDTVWIPDSQFLWHDVWTTAALVADRTERIGVGVAVTNFETRHIAVTANCVASIDDISGGRAKVAFGTGDSSVKTIGKRPTPLARMRENVALLRRLLRGEEASWPGPYGDRPMRLKRHARREIPVHMAASGPKSLALAGEIADGVILAAGTAPHLVERGTGFVRAGAERAGRTLADLDIVLAAHTLVTPDEADAVRQVKPLCLAMAQLGAGAALRAVGIDIQVPDVVEGVYPDITHAESWDLAVSIADRYIGDEDAERFAANLTLAGTSGQIGKRIEGAAATGIGSFYLLGPSSYQLPHNQLDAFASTFAPYTG</sequence>
<gene>
    <name evidence="3" type="ORF">HCN08_18200</name>
</gene>